<dbReference type="AlphaFoldDB" id="A0A1Y1RXN1"/>
<dbReference type="PANTHER" id="PTHR38445">
    <property type="entry name" value="HTH-TYPE TRANSCRIPTIONAL REPRESSOR YTRA"/>
    <property type="match status" value="1"/>
</dbReference>
<dbReference type="GO" id="GO:0003700">
    <property type="term" value="F:DNA-binding transcription factor activity"/>
    <property type="evidence" value="ECO:0007669"/>
    <property type="project" value="InterPro"/>
</dbReference>
<keyword evidence="1" id="KW-0805">Transcription regulation</keyword>
<dbReference type="OrthoDB" id="362473at2"/>
<keyword evidence="2" id="KW-0238">DNA-binding</keyword>
<evidence type="ECO:0000256" key="3">
    <source>
        <dbReference type="ARBA" id="ARBA00023163"/>
    </source>
</evidence>
<dbReference type="InterPro" id="IPR036388">
    <property type="entry name" value="WH-like_DNA-bd_sf"/>
</dbReference>
<reference evidence="5 6" key="1">
    <citation type="submission" date="2017-03" db="EMBL/GenBank/DDBJ databases">
        <title>Draft Genome sequence of Marispirochaeta sp. strain JC444.</title>
        <authorList>
            <person name="Shivani Y."/>
            <person name="Subhash Y."/>
            <person name="Sasikala C."/>
            <person name="Ramana C."/>
        </authorList>
    </citation>
    <scope>NUCLEOTIDE SEQUENCE [LARGE SCALE GENOMIC DNA]</scope>
    <source>
        <strain evidence="5 6">JC444</strain>
    </source>
</reference>
<dbReference type="SUPFAM" id="SSF46785">
    <property type="entry name" value="Winged helix' DNA-binding domain"/>
    <property type="match status" value="1"/>
</dbReference>
<dbReference type="InterPro" id="IPR000524">
    <property type="entry name" value="Tscrpt_reg_HTH_GntR"/>
</dbReference>
<accession>A0A1Y1RXN1</accession>
<evidence type="ECO:0000256" key="1">
    <source>
        <dbReference type="ARBA" id="ARBA00023015"/>
    </source>
</evidence>
<evidence type="ECO:0000313" key="6">
    <source>
        <dbReference type="Proteomes" id="UP000192343"/>
    </source>
</evidence>
<dbReference type="CDD" id="cd07377">
    <property type="entry name" value="WHTH_GntR"/>
    <property type="match status" value="1"/>
</dbReference>
<evidence type="ECO:0000256" key="2">
    <source>
        <dbReference type="ARBA" id="ARBA00023125"/>
    </source>
</evidence>
<dbReference type="Gene3D" id="1.10.10.10">
    <property type="entry name" value="Winged helix-like DNA-binding domain superfamily/Winged helix DNA-binding domain"/>
    <property type="match status" value="1"/>
</dbReference>
<name>A0A1Y1RXN1_9SPIO</name>
<dbReference type="SMART" id="SM00345">
    <property type="entry name" value="HTH_GNTR"/>
    <property type="match status" value="1"/>
</dbReference>
<keyword evidence="6" id="KW-1185">Reference proteome</keyword>
<dbReference type="GO" id="GO:0003677">
    <property type="term" value="F:DNA binding"/>
    <property type="evidence" value="ECO:0007669"/>
    <property type="project" value="UniProtKB-KW"/>
</dbReference>
<organism evidence="5 6">
    <name type="scientific">Marispirochaeta aestuarii</name>
    <dbReference type="NCBI Taxonomy" id="1963862"/>
    <lineage>
        <taxon>Bacteria</taxon>
        <taxon>Pseudomonadati</taxon>
        <taxon>Spirochaetota</taxon>
        <taxon>Spirochaetia</taxon>
        <taxon>Spirochaetales</taxon>
        <taxon>Spirochaetaceae</taxon>
        <taxon>Marispirochaeta</taxon>
    </lineage>
</organism>
<dbReference type="Pfam" id="PF00392">
    <property type="entry name" value="GntR"/>
    <property type="match status" value="1"/>
</dbReference>
<gene>
    <name evidence="5" type="ORF">B4O97_10450</name>
</gene>
<dbReference type="InterPro" id="IPR036390">
    <property type="entry name" value="WH_DNA-bd_sf"/>
</dbReference>
<feature type="domain" description="HTH gntR-type" evidence="4">
    <location>
        <begin position="7"/>
        <end position="75"/>
    </location>
</feature>
<dbReference type="RefSeq" id="WP_083050635.1">
    <property type="nucleotide sequence ID" value="NZ_MWQY01000010.1"/>
</dbReference>
<dbReference type="EMBL" id="MWQY01000010">
    <property type="protein sequence ID" value="ORC35142.1"/>
    <property type="molecule type" value="Genomic_DNA"/>
</dbReference>
<protein>
    <submittedName>
        <fullName evidence="5">GntR family transcriptional regulator</fullName>
    </submittedName>
</protein>
<keyword evidence="3" id="KW-0804">Transcription</keyword>
<evidence type="ECO:0000313" key="5">
    <source>
        <dbReference type="EMBL" id="ORC35142.1"/>
    </source>
</evidence>
<dbReference type="PROSITE" id="PS50949">
    <property type="entry name" value="HTH_GNTR"/>
    <property type="match status" value="1"/>
</dbReference>
<dbReference type="PANTHER" id="PTHR38445:SF10">
    <property type="entry name" value="GNTR-FAMILY TRANSCRIPTIONAL REGULATOR"/>
    <property type="match status" value="1"/>
</dbReference>
<dbReference type="Proteomes" id="UP000192343">
    <property type="component" value="Unassembled WGS sequence"/>
</dbReference>
<proteinExistence type="predicted"/>
<dbReference type="STRING" id="1963862.B4O97_10450"/>
<evidence type="ECO:0000259" key="4">
    <source>
        <dbReference type="PROSITE" id="PS50949"/>
    </source>
</evidence>
<comment type="caution">
    <text evidence="5">The sequence shown here is derived from an EMBL/GenBank/DDBJ whole genome shotgun (WGS) entry which is preliminary data.</text>
</comment>
<sequence length="129" mass="15247">MRFDESRSIFMQIRDYMGDMILNGKYPEGERIPSVRDMAAAMEVNPNTVLRSYGQLQDEQIIHNQRGLGYFVSIGARNRVLASRKENFLRHTLPDVFHSMEVLDIDFREVREYYDKYKEEHTRPKQSGV</sequence>
<dbReference type="Gene3D" id="1.10.287.100">
    <property type="match status" value="1"/>
</dbReference>